<protein>
    <recommendedName>
        <fullName evidence="9 10">Ferrochelatase</fullName>
        <ecNumber evidence="9 10">4.98.1.1</ecNumber>
    </recommendedName>
    <alternativeName>
        <fullName evidence="9">Heme synthase</fullName>
    </alternativeName>
    <alternativeName>
        <fullName evidence="9">Protoheme ferro-lyase</fullName>
    </alternativeName>
</protein>
<comment type="pathway">
    <text evidence="9 10">Porphyrin-containing compound metabolism; protoheme biosynthesis; protoheme from protoporphyrin-IX: step 1/1.</text>
</comment>
<evidence type="ECO:0000256" key="5">
    <source>
        <dbReference type="ARBA" id="ARBA00023133"/>
    </source>
</evidence>
<comment type="catalytic activity">
    <reaction evidence="8">
        <text>Fe-coproporphyrin III + 2 H(+) = coproporphyrin III + Fe(2+)</text>
        <dbReference type="Rhea" id="RHEA:49572"/>
        <dbReference type="ChEBI" id="CHEBI:15378"/>
        <dbReference type="ChEBI" id="CHEBI:29033"/>
        <dbReference type="ChEBI" id="CHEBI:68438"/>
        <dbReference type="ChEBI" id="CHEBI:131725"/>
        <dbReference type="EC" id="4.99.1.9"/>
    </reaction>
    <physiologicalReaction direction="right-to-left" evidence="8">
        <dbReference type="Rhea" id="RHEA:49574"/>
    </physiologicalReaction>
</comment>
<evidence type="ECO:0000256" key="10">
    <source>
        <dbReference type="RuleBase" id="RU000607"/>
    </source>
</evidence>
<dbReference type="Pfam" id="PF00762">
    <property type="entry name" value="Ferrochelatase"/>
    <property type="match status" value="1"/>
</dbReference>
<evidence type="ECO:0000313" key="12">
    <source>
        <dbReference type="EMBL" id="TCJ89309.1"/>
    </source>
</evidence>
<dbReference type="UniPathway" id="UPA00252">
    <property type="reaction ID" value="UER00325"/>
</dbReference>
<dbReference type="InterPro" id="IPR001015">
    <property type="entry name" value="Ferrochelatase"/>
</dbReference>
<evidence type="ECO:0000256" key="8">
    <source>
        <dbReference type="ARBA" id="ARBA00024536"/>
    </source>
</evidence>
<dbReference type="GO" id="GO:0004325">
    <property type="term" value="F:ferrochelatase activity"/>
    <property type="evidence" value="ECO:0007669"/>
    <property type="project" value="UniProtKB-UniRule"/>
</dbReference>
<evidence type="ECO:0000256" key="4">
    <source>
        <dbReference type="ARBA" id="ARBA00023004"/>
    </source>
</evidence>
<dbReference type="HAMAP" id="MF_00323">
    <property type="entry name" value="Ferrochelatase"/>
    <property type="match status" value="1"/>
</dbReference>
<evidence type="ECO:0000256" key="3">
    <source>
        <dbReference type="ARBA" id="ARBA00022723"/>
    </source>
</evidence>
<keyword evidence="2 9" id="KW-0963">Cytoplasm</keyword>
<comment type="similarity">
    <text evidence="1 9 10">Belongs to the ferrochelatase family.</text>
</comment>
<reference evidence="12 13" key="1">
    <citation type="submission" date="2019-03" db="EMBL/GenBank/DDBJ databases">
        <title>Genomic Encyclopedia of Type Strains, Phase IV (KMG-IV): sequencing the most valuable type-strain genomes for metagenomic binning, comparative biology and taxonomic classification.</title>
        <authorList>
            <person name="Goeker M."/>
        </authorList>
    </citation>
    <scope>NUCLEOTIDE SEQUENCE [LARGE SCALE GENOMIC DNA]</scope>
    <source>
        <strain evidence="12 13">DSM 24830</strain>
    </source>
</reference>
<dbReference type="Gene3D" id="3.40.50.1400">
    <property type="match status" value="2"/>
</dbReference>
<evidence type="ECO:0000256" key="6">
    <source>
        <dbReference type="ARBA" id="ARBA00023239"/>
    </source>
</evidence>
<feature type="compositionally biased region" description="Polar residues" evidence="11">
    <location>
        <begin position="337"/>
        <end position="353"/>
    </location>
</feature>
<dbReference type="Proteomes" id="UP000294887">
    <property type="component" value="Unassembled WGS sequence"/>
</dbReference>
<feature type="binding site" evidence="9">
    <location>
        <position position="211"/>
    </location>
    <ligand>
        <name>Fe(2+)</name>
        <dbReference type="ChEBI" id="CHEBI:29033"/>
    </ligand>
</feature>
<dbReference type="OrthoDB" id="9809741at2"/>
<evidence type="ECO:0000256" key="9">
    <source>
        <dbReference type="HAMAP-Rule" id="MF_00323"/>
    </source>
</evidence>
<organism evidence="12 13">
    <name type="scientific">Cocleimonas flava</name>
    <dbReference type="NCBI Taxonomy" id="634765"/>
    <lineage>
        <taxon>Bacteria</taxon>
        <taxon>Pseudomonadati</taxon>
        <taxon>Pseudomonadota</taxon>
        <taxon>Gammaproteobacteria</taxon>
        <taxon>Thiotrichales</taxon>
        <taxon>Thiotrichaceae</taxon>
        <taxon>Cocleimonas</taxon>
    </lineage>
</organism>
<evidence type="ECO:0000256" key="1">
    <source>
        <dbReference type="ARBA" id="ARBA00007718"/>
    </source>
</evidence>
<dbReference type="InterPro" id="IPR033659">
    <property type="entry name" value="Ferrochelatase_N"/>
</dbReference>
<keyword evidence="13" id="KW-1185">Reference proteome</keyword>
<dbReference type="GO" id="GO:0046872">
    <property type="term" value="F:metal ion binding"/>
    <property type="evidence" value="ECO:0007669"/>
    <property type="project" value="UniProtKB-KW"/>
</dbReference>
<comment type="function">
    <text evidence="9 10">Catalyzes the ferrous insertion into protoporphyrin IX.</text>
</comment>
<dbReference type="PANTHER" id="PTHR11108:SF1">
    <property type="entry name" value="FERROCHELATASE, MITOCHONDRIAL"/>
    <property type="match status" value="1"/>
</dbReference>
<keyword evidence="6 9" id="KW-0456">Lyase</keyword>
<dbReference type="PANTHER" id="PTHR11108">
    <property type="entry name" value="FERROCHELATASE"/>
    <property type="match status" value="1"/>
</dbReference>
<sequence length="370" mass="42516">MAKVKSDKTFFHGKSESTGVLLINLGTPQEPTKSSVRSFLKQFLSDGRVIEIPKLVWLPILYGFILPRRPEASARNYKKVWMDEGSPLMHYSLRQQKLLQKEMESRFSGPVHIELAMRYGDPDIQAGIDKLQEKGVRRVLILPLYPQYSATTTATSFDEIFKVFSARRWIPELRFVAQYHDHPSYINALAESVKDFWKTNKRSEVLLMSFHGLPKRNLELGDPYFCHCHKTGRLLAEKLDLKESEWKLTFQSRFGKAEWLKPYTDKTLSEMPAEGIKSVDVVCPGFPSDCIETLEEINMENRGYFMEAGGQDYQYIPALNDNPEHVKALADIVQQHTQGWPETESDWQASNAEKQSEISKKQAQKHGAKL</sequence>
<dbReference type="PROSITE" id="PS00534">
    <property type="entry name" value="FERROCHELATASE"/>
    <property type="match status" value="1"/>
</dbReference>
<comment type="caution">
    <text evidence="12">The sequence shown here is derived from an EMBL/GenBank/DDBJ whole genome shotgun (WGS) entry which is preliminary data.</text>
</comment>
<evidence type="ECO:0000256" key="2">
    <source>
        <dbReference type="ARBA" id="ARBA00022490"/>
    </source>
</evidence>
<dbReference type="GO" id="GO:0006783">
    <property type="term" value="P:heme biosynthetic process"/>
    <property type="evidence" value="ECO:0007669"/>
    <property type="project" value="UniProtKB-UniRule"/>
</dbReference>
<keyword evidence="7 9" id="KW-0627">Porphyrin biosynthesis</keyword>
<dbReference type="RefSeq" id="WP_131904944.1">
    <property type="nucleotide sequence ID" value="NZ_BAAAFU010000008.1"/>
</dbReference>
<dbReference type="NCBIfam" id="TIGR00109">
    <property type="entry name" value="hemH"/>
    <property type="match status" value="1"/>
</dbReference>
<evidence type="ECO:0000256" key="7">
    <source>
        <dbReference type="ARBA" id="ARBA00023244"/>
    </source>
</evidence>
<dbReference type="SUPFAM" id="SSF53800">
    <property type="entry name" value="Chelatase"/>
    <property type="match status" value="1"/>
</dbReference>
<dbReference type="FunFam" id="3.40.50.1400:FF:000002">
    <property type="entry name" value="Ferrochelatase"/>
    <property type="match status" value="1"/>
</dbReference>
<keyword evidence="3 9" id="KW-0479">Metal-binding</keyword>
<comment type="catalytic activity">
    <reaction evidence="9 10">
        <text>heme b + 2 H(+) = protoporphyrin IX + Fe(2+)</text>
        <dbReference type="Rhea" id="RHEA:22584"/>
        <dbReference type="ChEBI" id="CHEBI:15378"/>
        <dbReference type="ChEBI" id="CHEBI:29033"/>
        <dbReference type="ChEBI" id="CHEBI:57306"/>
        <dbReference type="ChEBI" id="CHEBI:60344"/>
        <dbReference type="EC" id="4.98.1.1"/>
    </reaction>
</comment>
<proteinExistence type="inferred from homology"/>
<dbReference type="InterPro" id="IPR019772">
    <property type="entry name" value="Ferrochelatase_AS"/>
</dbReference>
<feature type="region of interest" description="Disordered" evidence="11">
    <location>
        <begin position="337"/>
        <end position="370"/>
    </location>
</feature>
<accession>A0A4R1F991</accession>
<evidence type="ECO:0000256" key="11">
    <source>
        <dbReference type="SAM" id="MobiDB-lite"/>
    </source>
</evidence>
<keyword evidence="5 9" id="KW-0350">Heme biosynthesis</keyword>
<keyword evidence="4 9" id="KW-0408">Iron</keyword>
<evidence type="ECO:0000313" key="13">
    <source>
        <dbReference type="Proteomes" id="UP000294887"/>
    </source>
</evidence>
<dbReference type="EC" id="4.98.1.1" evidence="9 10"/>
<feature type="binding site" evidence="9">
    <location>
        <position position="292"/>
    </location>
    <ligand>
        <name>Fe(2+)</name>
        <dbReference type="ChEBI" id="CHEBI:29033"/>
    </ligand>
</feature>
<dbReference type="EMBL" id="SMFQ01000002">
    <property type="protein sequence ID" value="TCJ89309.1"/>
    <property type="molecule type" value="Genomic_DNA"/>
</dbReference>
<comment type="subcellular location">
    <subcellularLocation>
        <location evidence="9 10">Cytoplasm</location>
    </subcellularLocation>
</comment>
<gene>
    <name evidence="9" type="primary">hemH</name>
    <name evidence="12" type="ORF">EV695_1172</name>
</gene>
<dbReference type="CDD" id="cd00419">
    <property type="entry name" value="Ferrochelatase_C"/>
    <property type="match status" value="1"/>
</dbReference>
<dbReference type="InterPro" id="IPR033644">
    <property type="entry name" value="Ferrochelatase_C"/>
</dbReference>
<dbReference type="AlphaFoldDB" id="A0A4R1F991"/>
<dbReference type="GO" id="GO:0005737">
    <property type="term" value="C:cytoplasm"/>
    <property type="evidence" value="ECO:0007669"/>
    <property type="project" value="UniProtKB-SubCell"/>
</dbReference>
<dbReference type="CDD" id="cd03411">
    <property type="entry name" value="Ferrochelatase_N"/>
    <property type="match status" value="1"/>
</dbReference>
<name>A0A4R1F991_9GAMM</name>